<evidence type="ECO:0000313" key="2">
    <source>
        <dbReference type="Proteomes" id="UP000027778"/>
    </source>
</evidence>
<organism evidence="1 2">
    <name type="scientific">Bacillus gaemokensis</name>
    <dbReference type="NCBI Taxonomy" id="574375"/>
    <lineage>
        <taxon>Bacteria</taxon>
        <taxon>Bacillati</taxon>
        <taxon>Bacillota</taxon>
        <taxon>Bacilli</taxon>
        <taxon>Bacillales</taxon>
        <taxon>Bacillaceae</taxon>
        <taxon>Bacillus</taxon>
        <taxon>Bacillus cereus group</taxon>
    </lineage>
</organism>
<dbReference type="AlphaFoldDB" id="A0A073KII8"/>
<gene>
    <name evidence="1" type="ORF">BAGA_20985</name>
</gene>
<name>A0A073KII8_9BACI</name>
<protein>
    <submittedName>
        <fullName evidence="1">Uncharacterized protein</fullName>
    </submittedName>
</protein>
<comment type="caution">
    <text evidence="1">The sequence shown here is derived from an EMBL/GenBank/DDBJ whole genome shotgun (WGS) entry which is preliminary data.</text>
</comment>
<dbReference type="STRING" id="574375.AZF08_26300"/>
<sequence length="60" mass="7153">MYVFDVRYVMGGEEYKKSWLLAWPEEGFQLREDNNLGVKQILSEEHGKEVKVIETDLEEF</sequence>
<evidence type="ECO:0000313" key="1">
    <source>
        <dbReference type="EMBL" id="KEK22153.1"/>
    </source>
</evidence>
<accession>A0A073KII8</accession>
<reference evidence="1 2" key="1">
    <citation type="submission" date="2014-06" db="EMBL/GenBank/DDBJ databases">
        <title>Draft genome sequence of Bacillus gaemokensis JCM 15801 (MCCC 1A00707).</title>
        <authorList>
            <person name="Lai Q."/>
            <person name="Liu Y."/>
            <person name="Shao Z."/>
        </authorList>
    </citation>
    <scope>NUCLEOTIDE SEQUENCE [LARGE SCALE GENOMIC DNA]</scope>
    <source>
        <strain evidence="1 2">JCM 15801</strain>
    </source>
</reference>
<dbReference type="EMBL" id="JOTM01000039">
    <property type="protein sequence ID" value="KEK22153.1"/>
    <property type="molecule type" value="Genomic_DNA"/>
</dbReference>
<dbReference type="Proteomes" id="UP000027778">
    <property type="component" value="Unassembled WGS sequence"/>
</dbReference>
<keyword evidence="2" id="KW-1185">Reference proteome</keyword>
<proteinExistence type="predicted"/>